<dbReference type="InterPro" id="IPR036849">
    <property type="entry name" value="Enolase-like_C_sf"/>
</dbReference>
<dbReference type="KEGG" id="nwr:E3U44_15305"/>
<keyword evidence="2" id="KW-0479">Metal-binding</keyword>
<dbReference type="RefSeq" id="WP_134358981.1">
    <property type="nucleotide sequence ID" value="NZ_CP038033.1"/>
</dbReference>
<keyword evidence="6" id="KW-1185">Reference proteome</keyword>
<dbReference type="PANTHER" id="PTHR13794:SF58">
    <property type="entry name" value="MITOCHONDRIAL ENOLASE SUPERFAMILY MEMBER 1"/>
    <property type="match status" value="1"/>
</dbReference>
<dbReference type="GO" id="GO:0016052">
    <property type="term" value="P:carbohydrate catabolic process"/>
    <property type="evidence" value="ECO:0007669"/>
    <property type="project" value="TreeGrafter"/>
</dbReference>
<dbReference type="CDD" id="cd03328">
    <property type="entry name" value="MR_like_3"/>
    <property type="match status" value="1"/>
</dbReference>
<dbReference type="PROSITE" id="PS00908">
    <property type="entry name" value="MR_MLE_1"/>
    <property type="match status" value="1"/>
</dbReference>
<sequence>MVARYIEAPVEKLEVSVYTVPTDFPEADGTLSWDSTTLILVKIHGGGKQGLGYSYGNKAAAVLIDSKFAATITGQDAMAIAGRWQAMVKAIRNQGRPGLSSMAMAAVDNALWDLKARLLDLPLVTLLGAVREGAPIYGSGGFTSYSPQQLQKQLSGWANEGIQAVKMKVGSCPEKDPERVQLAREAIGEEVALFVDGNGAYDRKQALALAESFAKCGVTWFEEPVSSDDLDGLRLLRDRGPAGMDIAAGEYGYDQYYFRHLLEAGAVDVLQADATRCAGITGFMRAGALCEAYGIPLSAHTAPSLHAHPVCALPHIRPLEYFHDHARIEAMFFDGFLSPVNGILKPDLSRPGLGLELREADAARYAV</sequence>
<feature type="domain" description="Mandelate racemase/muconate lactonizing enzyme C-terminal" evidence="4">
    <location>
        <begin position="147"/>
        <end position="243"/>
    </location>
</feature>
<evidence type="ECO:0000313" key="5">
    <source>
        <dbReference type="EMBL" id="QBQ55724.1"/>
    </source>
</evidence>
<dbReference type="GO" id="GO:0000287">
    <property type="term" value="F:magnesium ion binding"/>
    <property type="evidence" value="ECO:0007669"/>
    <property type="project" value="TreeGrafter"/>
</dbReference>
<dbReference type="Pfam" id="PF02746">
    <property type="entry name" value="MR_MLE_N"/>
    <property type="match status" value="1"/>
</dbReference>
<dbReference type="InterPro" id="IPR029017">
    <property type="entry name" value="Enolase-like_N"/>
</dbReference>
<dbReference type="PANTHER" id="PTHR13794">
    <property type="entry name" value="ENOLASE SUPERFAMILY, MANDELATE RACEMASE"/>
    <property type="match status" value="1"/>
</dbReference>
<evidence type="ECO:0000313" key="6">
    <source>
        <dbReference type="Proteomes" id="UP000294325"/>
    </source>
</evidence>
<proteinExistence type="predicted"/>
<keyword evidence="3" id="KW-0460">Magnesium</keyword>
<dbReference type="OrthoDB" id="103536at2"/>
<dbReference type="InterPro" id="IPR046945">
    <property type="entry name" value="RHMD-like"/>
</dbReference>
<dbReference type="SUPFAM" id="SSF54826">
    <property type="entry name" value="Enolase N-terminal domain-like"/>
    <property type="match status" value="1"/>
</dbReference>
<reference evidence="5 6" key="1">
    <citation type="submission" date="2019-03" db="EMBL/GenBank/DDBJ databases">
        <title>The genome sequence of Nitrosococcus wardiae strain D1FHST reveals the archetypal metabolic capacity of ammonia-oxidizing Gammaproteobacteria.</title>
        <authorList>
            <person name="Wang L."/>
            <person name="Lim C.K."/>
            <person name="Hanson T.E."/>
            <person name="Dang H."/>
            <person name="Klotz M.G."/>
        </authorList>
    </citation>
    <scope>NUCLEOTIDE SEQUENCE [LARGE SCALE GENOMIC DNA]</scope>
    <source>
        <strain evidence="5 6">D1FHS</strain>
    </source>
</reference>
<organism evidence="5 6">
    <name type="scientific">Nitrosococcus wardiae</name>
    <dbReference type="NCBI Taxonomy" id="1814290"/>
    <lineage>
        <taxon>Bacteria</taxon>
        <taxon>Pseudomonadati</taxon>
        <taxon>Pseudomonadota</taxon>
        <taxon>Gammaproteobacteria</taxon>
        <taxon>Chromatiales</taxon>
        <taxon>Chromatiaceae</taxon>
        <taxon>Nitrosococcus</taxon>
    </lineage>
</organism>
<dbReference type="GO" id="GO:0009063">
    <property type="term" value="P:amino acid catabolic process"/>
    <property type="evidence" value="ECO:0007669"/>
    <property type="project" value="InterPro"/>
</dbReference>
<dbReference type="SFLD" id="SFLDS00001">
    <property type="entry name" value="Enolase"/>
    <property type="match status" value="1"/>
</dbReference>
<dbReference type="InterPro" id="IPR029065">
    <property type="entry name" value="Enolase_C-like"/>
</dbReference>
<evidence type="ECO:0000256" key="3">
    <source>
        <dbReference type="ARBA" id="ARBA00022842"/>
    </source>
</evidence>
<evidence type="ECO:0000259" key="4">
    <source>
        <dbReference type="SMART" id="SM00922"/>
    </source>
</evidence>
<name>A0A4P7C2I1_9GAMM</name>
<protein>
    <submittedName>
        <fullName evidence="5">Mandelate racemase</fullName>
    </submittedName>
</protein>
<comment type="cofactor">
    <cofactor evidence="1">
        <name>Mg(2+)</name>
        <dbReference type="ChEBI" id="CHEBI:18420"/>
    </cofactor>
</comment>
<dbReference type="Proteomes" id="UP000294325">
    <property type="component" value="Chromosome"/>
</dbReference>
<dbReference type="SFLD" id="SFLDG00179">
    <property type="entry name" value="mandelate_racemase"/>
    <property type="match status" value="1"/>
</dbReference>
<dbReference type="SUPFAM" id="SSF51604">
    <property type="entry name" value="Enolase C-terminal domain-like"/>
    <property type="match status" value="1"/>
</dbReference>
<dbReference type="Gene3D" id="3.20.20.120">
    <property type="entry name" value="Enolase-like C-terminal domain"/>
    <property type="match status" value="1"/>
</dbReference>
<dbReference type="Pfam" id="PF13378">
    <property type="entry name" value="MR_MLE_C"/>
    <property type="match status" value="1"/>
</dbReference>
<accession>A0A4P7C2I1</accession>
<evidence type="ECO:0000256" key="1">
    <source>
        <dbReference type="ARBA" id="ARBA00001946"/>
    </source>
</evidence>
<dbReference type="SMART" id="SM00922">
    <property type="entry name" value="MR_MLE"/>
    <property type="match status" value="1"/>
</dbReference>
<dbReference type="EMBL" id="CP038033">
    <property type="protein sequence ID" value="QBQ55724.1"/>
    <property type="molecule type" value="Genomic_DNA"/>
</dbReference>
<gene>
    <name evidence="5" type="ORF">E3U44_15305</name>
</gene>
<dbReference type="AlphaFoldDB" id="A0A4P7C2I1"/>
<dbReference type="Gene3D" id="3.30.390.10">
    <property type="entry name" value="Enolase-like, N-terminal domain"/>
    <property type="match status" value="1"/>
</dbReference>
<evidence type="ECO:0000256" key="2">
    <source>
        <dbReference type="ARBA" id="ARBA00022723"/>
    </source>
</evidence>
<dbReference type="InterPro" id="IPR018110">
    <property type="entry name" value="Mandel_Rmase/mucon_lact_enz_CS"/>
</dbReference>
<dbReference type="InterPro" id="IPR013341">
    <property type="entry name" value="Mandelate_racemase_N_dom"/>
</dbReference>
<dbReference type="GO" id="GO:0016836">
    <property type="term" value="F:hydro-lyase activity"/>
    <property type="evidence" value="ECO:0007669"/>
    <property type="project" value="TreeGrafter"/>
</dbReference>
<dbReference type="InterPro" id="IPR013342">
    <property type="entry name" value="Mandelate_racemase_C"/>
</dbReference>